<dbReference type="RefSeq" id="WP_202530868.1">
    <property type="nucleotide sequence ID" value="NZ_WTUX01000019.1"/>
</dbReference>
<evidence type="ECO:0000313" key="3">
    <source>
        <dbReference type="Proteomes" id="UP000467322"/>
    </source>
</evidence>
<gene>
    <name evidence="2" type="ORF">GQE99_16655</name>
</gene>
<proteinExistence type="predicted"/>
<evidence type="ECO:0000313" key="2">
    <source>
        <dbReference type="EMBL" id="MZR14652.1"/>
    </source>
</evidence>
<feature type="compositionally biased region" description="Gly residues" evidence="1">
    <location>
        <begin position="69"/>
        <end position="79"/>
    </location>
</feature>
<accession>A0A845M605</accession>
<reference evidence="2 3" key="1">
    <citation type="submission" date="2019-12" db="EMBL/GenBank/DDBJ databases">
        <title>Maritimibacter sp. nov. sp. isolated from sea sand.</title>
        <authorList>
            <person name="Kim J."/>
            <person name="Jeong S.E."/>
            <person name="Jung H.S."/>
            <person name="Jeon C.O."/>
        </authorList>
    </citation>
    <scope>NUCLEOTIDE SEQUENCE [LARGE SCALE GENOMIC DNA]</scope>
    <source>
        <strain evidence="2 3">DP07</strain>
    </source>
</reference>
<comment type="caution">
    <text evidence="2">The sequence shown here is derived from an EMBL/GenBank/DDBJ whole genome shotgun (WGS) entry which is preliminary data.</text>
</comment>
<organism evidence="2 3">
    <name type="scientific">Maritimibacter harenae</name>
    <dbReference type="NCBI Taxonomy" id="2606218"/>
    <lineage>
        <taxon>Bacteria</taxon>
        <taxon>Pseudomonadati</taxon>
        <taxon>Pseudomonadota</taxon>
        <taxon>Alphaproteobacteria</taxon>
        <taxon>Rhodobacterales</taxon>
        <taxon>Roseobacteraceae</taxon>
        <taxon>Maritimibacter</taxon>
    </lineage>
</organism>
<name>A0A845M605_9RHOB</name>
<keyword evidence="3" id="KW-1185">Reference proteome</keyword>
<feature type="region of interest" description="Disordered" evidence="1">
    <location>
        <begin position="41"/>
        <end position="109"/>
    </location>
</feature>
<evidence type="ECO:0000256" key="1">
    <source>
        <dbReference type="SAM" id="MobiDB-lite"/>
    </source>
</evidence>
<dbReference type="EMBL" id="WTUX01000019">
    <property type="protein sequence ID" value="MZR14652.1"/>
    <property type="molecule type" value="Genomic_DNA"/>
</dbReference>
<sequence>MPAKKMVHGIVVPVTALAIGLGAGTLASVAPLPGFGSAAWAADNAQGPQGDTSGGQGQGSQGAQSGQSNQGGQGTGQAGPGADSDSKGPQAGSPPDRESGGMPPWASEGIPEVELGRLSVARSPDAVIDRAYAEALLVIDSMADFYNLSLDEMIAELSLNWDEITIIDSPLQNLAIFRDALDGSIDLSDYGITNDPFTLMAVTLGVASDKNLPITAETVYAVSVIFEMPLSEADSIALAEAAEAIRIAVLSGHG</sequence>
<protein>
    <submittedName>
        <fullName evidence="2">Uncharacterized protein</fullName>
    </submittedName>
</protein>
<dbReference type="Proteomes" id="UP000467322">
    <property type="component" value="Unassembled WGS sequence"/>
</dbReference>
<dbReference type="AlphaFoldDB" id="A0A845M605"/>